<reference evidence="9" key="1">
    <citation type="submission" date="2020-05" db="EMBL/GenBank/DDBJ databases">
        <authorList>
            <person name="Chiriac C."/>
            <person name="Salcher M."/>
            <person name="Ghai R."/>
            <person name="Kavagutti S V."/>
        </authorList>
    </citation>
    <scope>NUCLEOTIDE SEQUENCE</scope>
</reference>
<dbReference type="GO" id="GO:0015385">
    <property type="term" value="F:sodium:proton antiporter activity"/>
    <property type="evidence" value="ECO:0007669"/>
    <property type="project" value="TreeGrafter"/>
</dbReference>
<feature type="transmembrane region" description="Helical" evidence="8">
    <location>
        <begin position="58"/>
        <end position="78"/>
    </location>
</feature>
<organism evidence="9">
    <name type="scientific">freshwater metagenome</name>
    <dbReference type="NCBI Taxonomy" id="449393"/>
    <lineage>
        <taxon>unclassified sequences</taxon>
        <taxon>metagenomes</taxon>
        <taxon>ecological metagenomes</taxon>
    </lineage>
</organism>
<evidence type="ECO:0000256" key="4">
    <source>
        <dbReference type="ARBA" id="ARBA00022692"/>
    </source>
</evidence>
<evidence type="ECO:0000256" key="7">
    <source>
        <dbReference type="SAM" id="MobiDB-lite"/>
    </source>
</evidence>
<keyword evidence="5 8" id="KW-1133">Transmembrane helix</keyword>
<dbReference type="EMBL" id="CAEZYQ010000006">
    <property type="protein sequence ID" value="CAB4737390.1"/>
    <property type="molecule type" value="Genomic_DNA"/>
</dbReference>
<dbReference type="AlphaFoldDB" id="A0A6J6SRE8"/>
<dbReference type="InterPro" id="IPR007208">
    <property type="entry name" value="MrpF/PhaF-like"/>
</dbReference>
<keyword evidence="6 8" id="KW-0472">Membrane</keyword>
<evidence type="ECO:0000256" key="1">
    <source>
        <dbReference type="ARBA" id="ARBA00004651"/>
    </source>
</evidence>
<evidence type="ECO:0000256" key="5">
    <source>
        <dbReference type="ARBA" id="ARBA00022989"/>
    </source>
</evidence>
<gene>
    <name evidence="9" type="ORF">UFOPK2761_01011</name>
</gene>
<proteinExistence type="predicted"/>
<name>A0A6J6SRE8_9ZZZZ</name>
<evidence type="ECO:0000256" key="6">
    <source>
        <dbReference type="ARBA" id="ARBA00023136"/>
    </source>
</evidence>
<dbReference type="Pfam" id="PF04066">
    <property type="entry name" value="MrpF_PhaF"/>
    <property type="match status" value="1"/>
</dbReference>
<evidence type="ECO:0000313" key="9">
    <source>
        <dbReference type="EMBL" id="CAB4737390.1"/>
    </source>
</evidence>
<protein>
    <submittedName>
        <fullName evidence="9">Unannotated protein</fullName>
    </submittedName>
</protein>
<feature type="region of interest" description="Disordered" evidence="7">
    <location>
        <begin position="83"/>
        <end position="102"/>
    </location>
</feature>
<evidence type="ECO:0000256" key="2">
    <source>
        <dbReference type="ARBA" id="ARBA00022448"/>
    </source>
</evidence>
<accession>A0A6J6SRE8</accession>
<dbReference type="GO" id="GO:0005886">
    <property type="term" value="C:plasma membrane"/>
    <property type="evidence" value="ECO:0007669"/>
    <property type="project" value="UniProtKB-SubCell"/>
</dbReference>
<comment type="subcellular location">
    <subcellularLocation>
        <location evidence="1">Cell membrane</location>
        <topology evidence="1">Multi-pass membrane protein</topology>
    </subcellularLocation>
</comment>
<evidence type="ECO:0000256" key="3">
    <source>
        <dbReference type="ARBA" id="ARBA00022475"/>
    </source>
</evidence>
<keyword evidence="4 8" id="KW-0812">Transmembrane</keyword>
<keyword evidence="2" id="KW-0813">Transport</keyword>
<dbReference type="PANTHER" id="PTHR34702">
    <property type="entry name" value="NA(+)/H(+) ANTIPORTER SUBUNIT F1"/>
    <property type="match status" value="1"/>
</dbReference>
<sequence length="102" mass="10419">MSVVLLLATAMLVAAAILLTIRATIGPTILDRSVALDVLVAVTVCGIGLHVASTGKTVALPIVLVLAGFGFVGAASVARYASRSDDLEAGRDGAEEMRGDRR</sequence>
<keyword evidence="3" id="KW-1003">Cell membrane</keyword>
<evidence type="ECO:0000256" key="8">
    <source>
        <dbReference type="SAM" id="Phobius"/>
    </source>
</evidence>
<dbReference type="PANTHER" id="PTHR34702:SF1">
    <property type="entry name" value="NA(+)_H(+) ANTIPORTER SUBUNIT F"/>
    <property type="match status" value="1"/>
</dbReference>
<feature type="transmembrane region" description="Helical" evidence="8">
    <location>
        <begin position="33"/>
        <end position="51"/>
    </location>
</feature>